<keyword evidence="5" id="KW-0862">Zinc</keyword>
<dbReference type="Gene3D" id="1.10.220.150">
    <property type="entry name" value="Arf GTPase activating protein"/>
    <property type="match status" value="1"/>
</dbReference>
<reference evidence="12" key="3">
    <citation type="submission" date="2020-05" db="UniProtKB">
        <authorList>
            <consortium name="EnsemblMetazoa"/>
        </authorList>
    </citation>
    <scope>IDENTIFICATION</scope>
    <source>
        <strain evidence="12">Jacobina</strain>
    </source>
</reference>
<keyword evidence="3" id="KW-0677">Repeat</keyword>
<evidence type="ECO:0000256" key="8">
    <source>
        <dbReference type="PROSITE-ProRule" id="PRU00288"/>
    </source>
</evidence>
<dbReference type="InterPro" id="IPR001164">
    <property type="entry name" value="ArfGAP_dom"/>
</dbReference>
<dbReference type="GO" id="GO:0007420">
    <property type="term" value="P:brain development"/>
    <property type="evidence" value="ECO:0007669"/>
    <property type="project" value="InterPro"/>
</dbReference>
<evidence type="ECO:0000256" key="5">
    <source>
        <dbReference type="ARBA" id="ARBA00022833"/>
    </source>
</evidence>
<dbReference type="VEuPathDB" id="VectorBase:LLONM1_005183"/>
<dbReference type="Gene3D" id="1.25.40.20">
    <property type="entry name" value="Ankyrin repeat-containing domain"/>
    <property type="match status" value="1"/>
</dbReference>
<keyword evidence="6 7" id="KW-0040">ANK repeat</keyword>
<dbReference type="Pfam" id="PF08518">
    <property type="entry name" value="GIT_SHD"/>
    <property type="match status" value="2"/>
</dbReference>
<dbReference type="PROSITE" id="PS50088">
    <property type="entry name" value="ANK_REPEAT"/>
    <property type="match status" value="1"/>
</dbReference>
<evidence type="ECO:0000256" key="1">
    <source>
        <dbReference type="ARBA" id="ARBA00022468"/>
    </source>
</evidence>
<dbReference type="SUPFAM" id="SSF48403">
    <property type="entry name" value="Ankyrin repeat"/>
    <property type="match status" value="1"/>
</dbReference>
<dbReference type="AlphaFoldDB" id="A0A1B0CB88"/>
<dbReference type="PANTHER" id="PTHR46097:SF3">
    <property type="entry name" value="ARF GTPASE-ACTIVATING PROTEIN GIT"/>
    <property type="match status" value="1"/>
</dbReference>
<dbReference type="GO" id="GO:0008277">
    <property type="term" value="P:regulation of G protein-coupled receptor signaling pathway"/>
    <property type="evidence" value="ECO:0007669"/>
    <property type="project" value="TreeGrafter"/>
</dbReference>
<dbReference type="Pfam" id="PF12205">
    <property type="entry name" value="GIT1_C"/>
    <property type="match status" value="1"/>
</dbReference>
<dbReference type="SMART" id="SM00105">
    <property type="entry name" value="ArfGap"/>
    <property type="match status" value="1"/>
</dbReference>
<dbReference type="InterPro" id="IPR038508">
    <property type="entry name" value="ArfGAP_dom_sf"/>
</dbReference>
<proteinExistence type="predicted"/>
<feature type="region of interest" description="Disordered" evidence="9">
    <location>
        <begin position="448"/>
        <end position="480"/>
    </location>
</feature>
<dbReference type="EMBL" id="AJWK01004894">
    <property type="status" value="NOT_ANNOTATED_CDS"/>
    <property type="molecule type" value="Genomic_DNA"/>
</dbReference>
<feature type="repeat" description="ANK" evidence="7">
    <location>
        <begin position="169"/>
        <end position="201"/>
    </location>
</feature>
<sequence length="648" mass="72346">MSRIISRIDMEVCGDCGASDPAWASINKGILLCGECCSIHRSLGRHISQVKSLRQGKWSPSVLNLVNSLNSHGANSVWEHLLIDSATQKHGYKKPTPKDPLHSVKADFIRAKHVQAAFVLRPNFVDGNVKNIESELNKQLHASVRAPNLETSLRLIVQGADPNYFHEEKGSTPLHVAAKFGQLSQVELLIIYGAEIKALDIAGHTPIDLARAEKHTLIVNRLIEAMYEVTDRICNFLCNRKPDHAAGQHIIIPDQTQGEIFEQLKIARGKLFLIPNKMFEELVMDLYDEVDRRENEAIWVTSSLNPDSGAVPFLPTNPHLSATRNQGRQKLARFSPTEFAGFLTDVLIDAKRRQNMANLRPLTNTITGVTATDRKLTVSDSNLSDDEPLYDAVASDDDYAALAPIGQQVYGSPQINNSGLPNPEIDVLKKQLTESETTISELKSLVQKLSTENSELKSRRSDSMSTDDRMEEKSPTEMRQNFPKRPVSMFEPRQTNSYSKMNVTADNRTATSMYHMTRLNQSDSTIFPTSDEVICRTDAITKRIQDLVGAMQDLTKKNAFVPCAERIHAAVMDLVIIFPTTLDNEAIKTSLSELTGNIEEMQIFCQCLQDSVVTENPEAIDKYLQDVRACAFNLAKATKMLVTEFQLQ</sequence>
<name>A0A1B0CB88_LUTLO</name>
<dbReference type="InterPro" id="IPR036770">
    <property type="entry name" value="Ankyrin_rpt-contain_sf"/>
</dbReference>
<keyword evidence="2" id="KW-0479">Metal-binding</keyword>
<reference evidence="13" key="1">
    <citation type="submission" date="2012-05" db="EMBL/GenBank/DDBJ databases">
        <title>Whole Genome Assembly of Lutzomyia longipalpis.</title>
        <authorList>
            <person name="Richards S."/>
            <person name="Qu C."/>
            <person name="Dillon R."/>
            <person name="Worley K."/>
            <person name="Scherer S."/>
            <person name="Batterton M."/>
            <person name="Taylor A."/>
            <person name="Hawes A."/>
            <person name="Hernandez B."/>
            <person name="Kovar C."/>
            <person name="Mandapat C."/>
            <person name="Pham C."/>
            <person name="Qu C."/>
            <person name="Jing C."/>
            <person name="Bess C."/>
            <person name="Bandaranaike D."/>
            <person name="Ngo D."/>
            <person name="Ongeri F."/>
            <person name="Arias F."/>
            <person name="Lara F."/>
            <person name="Weissenberger G."/>
            <person name="Kamau G."/>
            <person name="Han H."/>
            <person name="Shen H."/>
            <person name="Dinh H."/>
            <person name="Khalil I."/>
            <person name="Jones J."/>
            <person name="Shafer J."/>
            <person name="Jayaseelan J."/>
            <person name="Quiroz J."/>
            <person name="Blankenburg K."/>
            <person name="Nguyen L."/>
            <person name="Jackson L."/>
            <person name="Francisco L."/>
            <person name="Tang L.-Y."/>
            <person name="Pu L.-L."/>
            <person name="Perales L."/>
            <person name="Lorensuhewa L."/>
            <person name="Munidasa M."/>
            <person name="Coyle M."/>
            <person name="Taylor M."/>
            <person name="Puazo M."/>
            <person name="Firestine M."/>
            <person name="Scheel M."/>
            <person name="Javaid M."/>
            <person name="Wang M."/>
            <person name="Li M."/>
            <person name="Tabassum N."/>
            <person name="Saada N."/>
            <person name="Osuji N."/>
            <person name="Aqrawi P."/>
            <person name="Fu Q."/>
            <person name="Thornton R."/>
            <person name="Raj R."/>
            <person name="Goodspeed R."/>
            <person name="Mata R."/>
            <person name="Najjar R."/>
            <person name="Gubbala S."/>
            <person name="Lee S."/>
            <person name="Denson S."/>
            <person name="Patil S."/>
            <person name="Macmil S."/>
            <person name="Qi S."/>
            <person name="Matskevitch T."/>
            <person name="Palculict T."/>
            <person name="Mathew T."/>
            <person name="Vee V."/>
            <person name="Velamala V."/>
            <person name="Korchina V."/>
            <person name="Cai W."/>
            <person name="Liu W."/>
            <person name="Dai W."/>
            <person name="Zou X."/>
            <person name="Zhu Y."/>
            <person name="Zhang Y."/>
            <person name="Wu Y.-Q."/>
            <person name="Xin Y."/>
            <person name="Nazarath L."/>
            <person name="Kovar C."/>
            <person name="Han Y."/>
            <person name="Muzny D."/>
            <person name="Gibbs R."/>
        </authorList>
    </citation>
    <scope>NUCLEOTIDE SEQUENCE [LARGE SCALE GENOMIC DNA]</scope>
    <source>
        <strain evidence="13">Jacobina</strain>
    </source>
</reference>
<dbReference type="PANTHER" id="PTHR46097">
    <property type="entry name" value="G PROTEIN-COUPLED RECEPTOR KINASE INTERACTING ARFGAP"/>
    <property type="match status" value="1"/>
</dbReference>
<evidence type="ECO:0000256" key="7">
    <source>
        <dbReference type="PROSITE-ProRule" id="PRU00023"/>
    </source>
</evidence>
<dbReference type="VEuPathDB" id="VectorBase:LLOJ001387"/>
<reference evidence="11" key="2">
    <citation type="journal article" date="2020" name="BMC">
        <title>Leishmania infection induces a limited differential gene expression in the sand fly midgut.</title>
        <authorList>
            <person name="Coutinho-Abreu I.V."/>
            <person name="Serafim T.D."/>
            <person name="Meneses C."/>
            <person name="Kamhawi S."/>
            <person name="Oliveira F."/>
            <person name="Valenzuela J.G."/>
        </authorList>
    </citation>
    <scope>NUCLEOTIDE SEQUENCE</scope>
    <source>
        <strain evidence="11">Jacobina</strain>
        <tissue evidence="11">Midgut</tissue>
    </source>
</reference>
<evidence type="ECO:0000313" key="13">
    <source>
        <dbReference type="Proteomes" id="UP000092461"/>
    </source>
</evidence>
<dbReference type="Pfam" id="PF01412">
    <property type="entry name" value="ArfGap"/>
    <property type="match status" value="1"/>
</dbReference>
<dbReference type="SMART" id="SM00248">
    <property type="entry name" value="ANK"/>
    <property type="match status" value="3"/>
</dbReference>
<organism evidence="12 13">
    <name type="scientific">Lutzomyia longipalpis</name>
    <name type="common">Sand fly</name>
    <dbReference type="NCBI Taxonomy" id="7200"/>
    <lineage>
        <taxon>Eukaryota</taxon>
        <taxon>Metazoa</taxon>
        <taxon>Ecdysozoa</taxon>
        <taxon>Arthropoda</taxon>
        <taxon>Hexapoda</taxon>
        <taxon>Insecta</taxon>
        <taxon>Pterygota</taxon>
        <taxon>Neoptera</taxon>
        <taxon>Endopterygota</taxon>
        <taxon>Diptera</taxon>
        <taxon>Nematocera</taxon>
        <taxon>Psychodoidea</taxon>
        <taxon>Psychodidae</taxon>
        <taxon>Lutzomyia</taxon>
        <taxon>Lutzomyia</taxon>
    </lineage>
</organism>
<evidence type="ECO:0000256" key="2">
    <source>
        <dbReference type="ARBA" id="ARBA00022723"/>
    </source>
</evidence>
<keyword evidence="1" id="KW-0343">GTPase activation</keyword>
<dbReference type="InterPro" id="IPR047161">
    <property type="entry name" value="GIT-like"/>
</dbReference>
<dbReference type="Pfam" id="PF12796">
    <property type="entry name" value="Ank_2"/>
    <property type="match status" value="1"/>
</dbReference>
<accession>A0A1B0CB88</accession>
<evidence type="ECO:0000259" key="10">
    <source>
        <dbReference type="PROSITE" id="PS50115"/>
    </source>
</evidence>
<evidence type="ECO:0000313" key="11">
    <source>
        <dbReference type="EMBL" id="MBC1172258.1"/>
    </source>
</evidence>
<dbReference type="InterPro" id="IPR022018">
    <property type="entry name" value="GIT1_C"/>
</dbReference>
<protein>
    <submittedName>
        <fullName evidence="11">Putative gtpase-activating of the git family</fullName>
    </submittedName>
</protein>
<dbReference type="GO" id="GO:0032012">
    <property type="term" value="P:regulation of ARF protein signal transduction"/>
    <property type="evidence" value="ECO:0007669"/>
    <property type="project" value="InterPro"/>
</dbReference>
<evidence type="ECO:0000256" key="6">
    <source>
        <dbReference type="ARBA" id="ARBA00023043"/>
    </source>
</evidence>
<dbReference type="SMART" id="SM00555">
    <property type="entry name" value="GIT"/>
    <property type="match status" value="2"/>
</dbReference>
<dbReference type="PROSITE" id="PS50297">
    <property type="entry name" value="ANK_REP_REGION"/>
    <property type="match status" value="1"/>
</dbReference>
<feature type="compositionally biased region" description="Basic and acidic residues" evidence="9">
    <location>
        <begin position="454"/>
        <end position="476"/>
    </location>
</feature>
<evidence type="ECO:0000256" key="9">
    <source>
        <dbReference type="SAM" id="MobiDB-lite"/>
    </source>
</evidence>
<dbReference type="CDD" id="cd08833">
    <property type="entry name" value="ArfGap_GIT"/>
    <property type="match status" value="1"/>
</dbReference>
<dbReference type="GO" id="GO:0036465">
    <property type="term" value="P:synaptic vesicle recycling"/>
    <property type="evidence" value="ECO:0007669"/>
    <property type="project" value="TreeGrafter"/>
</dbReference>
<dbReference type="GO" id="GO:0005096">
    <property type="term" value="F:GTPase activator activity"/>
    <property type="evidence" value="ECO:0007669"/>
    <property type="project" value="UniProtKB-KW"/>
</dbReference>
<dbReference type="Proteomes" id="UP000092461">
    <property type="component" value="Unassembled WGS sequence"/>
</dbReference>
<evidence type="ECO:0000313" key="12">
    <source>
        <dbReference type="EnsemblMetazoa" id="LLOJ001387-PA"/>
    </source>
</evidence>
<dbReference type="InterPro" id="IPR002110">
    <property type="entry name" value="Ankyrin_rpt"/>
</dbReference>
<dbReference type="PROSITE" id="PS50115">
    <property type="entry name" value="ARFGAP"/>
    <property type="match status" value="1"/>
</dbReference>
<keyword evidence="4 8" id="KW-0863">Zinc-finger</keyword>
<dbReference type="Gene3D" id="1.20.120.330">
    <property type="entry name" value="Nucleotidyltransferases domain 2"/>
    <property type="match status" value="1"/>
</dbReference>
<dbReference type="InterPro" id="IPR037278">
    <property type="entry name" value="ARFGAP/RecO"/>
</dbReference>
<keyword evidence="13" id="KW-1185">Reference proteome</keyword>
<dbReference type="SUPFAM" id="SSF57863">
    <property type="entry name" value="ArfGap/RecO-like zinc finger"/>
    <property type="match status" value="1"/>
</dbReference>
<dbReference type="InterPro" id="IPR013724">
    <property type="entry name" value="GIT_SHD"/>
</dbReference>
<dbReference type="EMBL" id="GITU01003555">
    <property type="protein sequence ID" value="MBC1172258.1"/>
    <property type="molecule type" value="Transcribed_RNA"/>
</dbReference>
<dbReference type="GO" id="GO:0008270">
    <property type="term" value="F:zinc ion binding"/>
    <property type="evidence" value="ECO:0007669"/>
    <property type="project" value="UniProtKB-KW"/>
</dbReference>
<dbReference type="PRINTS" id="PR00405">
    <property type="entry name" value="REVINTRACTNG"/>
</dbReference>
<dbReference type="GO" id="GO:0098793">
    <property type="term" value="C:presynapse"/>
    <property type="evidence" value="ECO:0007669"/>
    <property type="project" value="GOC"/>
</dbReference>
<feature type="domain" description="Arf-GAP" evidence="10">
    <location>
        <begin position="1"/>
        <end position="119"/>
    </location>
</feature>
<dbReference type="EnsemblMetazoa" id="LLOJ001387-RA">
    <property type="protein sequence ID" value="LLOJ001387-PA"/>
    <property type="gene ID" value="LLOJ001387"/>
</dbReference>
<evidence type="ECO:0000256" key="3">
    <source>
        <dbReference type="ARBA" id="ARBA00022737"/>
    </source>
</evidence>
<evidence type="ECO:0000256" key="4">
    <source>
        <dbReference type="ARBA" id="ARBA00022771"/>
    </source>
</evidence>
<dbReference type="GO" id="GO:0031267">
    <property type="term" value="F:small GTPase binding"/>
    <property type="evidence" value="ECO:0007669"/>
    <property type="project" value="TreeGrafter"/>
</dbReference>